<feature type="binding site" description="M2 metal binding site" evidence="13">
    <location>
        <position position="154"/>
    </location>
    <ligand>
        <name>Fe(2+)</name>
        <dbReference type="ChEBI" id="CHEBI:29033"/>
    </ligand>
</feature>
<evidence type="ECO:0000256" key="11">
    <source>
        <dbReference type="ARBA" id="ARBA00023065"/>
    </source>
</evidence>
<evidence type="ECO:0000256" key="9">
    <source>
        <dbReference type="ARBA" id="ARBA00022989"/>
    </source>
</evidence>
<keyword evidence="10" id="KW-0408">Iron</keyword>
<dbReference type="PANTHER" id="PTHR11040">
    <property type="entry name" value="ZINC/IRON TRANSPORTER"/>
    <property type="match status" value="1"/>
</dbReference>
<feature type="transmembrane region" description="Helical" evidence="13">
    <location>
        <begin position="264"/>
        <end position="282"/>
    </location>
</feature>
<feature type="binding site" description="M2 metal binding site" evidence="13">
    <location>
        <position position="212"/>
    </location>
    <ligand>
        <name>Fe(2+)</name>
        <dbReference type="ChEBI" id="CHEBI:29033"/>
    </ligand>
</feature>
<feature type="binding site" description="M2 metal binding site" evidence="13">
    <location>
        <position position="180"/>
    </location>
    <ligand>
        <name>Fe(2+)</name>
        <dbReference type="ChEBI" id="CHEBI:29033"/>
    </ligand>
</feature>
<keyword evidence="8 13" id="KW-0864">Zinc transport</keyword>
<evidence type="ECO:0000256" key="1">
    <source>
        <dbReference type="ARBA" id="ARBA00004651"/>
    </source>
</evidence>
<evidence type="ECO:0000256" key="12">
    <source>
        <dbReference type="ARBA" id="ARBA00023136"/>
    </source>
</evidence>
<dbReference type="InterPro" id="IPR023498">
    <property type="entry name" value="Zn_transptr_ZupT"/>
</dbReference>
<evidence type="ECO:0000256" key="3">
    <source>
        <dbReference type="ARBA" id="ARBA00022448"/>
    </source>
</evidence>
<keyword evidence="3 13" id="KW-0813">Transport</keyword>
<feature type="transmembrane region" description="Helical" evidence="13">
    <location>
        <begin position="62"/>
        <end position="80"/>
    </location>
</feature>
<organism evidence="14 15">
    <name type="scientific">Corynebacterium mucifaciens</name>
    <dbReference type="NCBI Taxonomy" id="57171"/>
    <lineage>
        <taxon>Bacteria</taxon>
        <taxon>Bacillati</taxon>
        <taxon>Actinomycetota</taxon>
        <taxon>Actinomycetes</taxon>
        <taxon>Mycobacteriales</taxon>
        <taxon>Corynebacteriaceae</taxon>
        <taxon>Corynebacterium</taxon>
    </lineage>
</organism>
<accession>A0ABV2NXV8</accession>
<dbReference type="NCBIfam" id="NF003243">
    <property type="entry name" value="PRK04201.1"/>
    <property type="match status" value="1"/>
</dbReference>
<gene>
    <name evidence="13" type="primary">zupT</name>
    <name evidence="14" type="ORF">JOF50_001151</name>
</gene>
<comment type="function">
    <text evidence="13">Mediates zinc uptake. May also transport other divalent cations.</text>
</comment>
<comment type="caution">
    <text evidence="13">Lacks conserved residue(s) required for the propagation of feature annotation.</text>
</comment>
<dbReference type="Pfam" id="PF02535">
    <property type="entry name" value="Zip"/>
    <property type="match status" value="1"/>
</dbReference>
<evidence type="ECO:0000256" key="4">
    <source>
        <dbReference type="ARBA" id="ARBA00022475"/>
    </source>
</evidence>
<feature type="transmembrane region" description="Helical" evidence="13">
    <location>
        <begin position="234"/>
        <end position="252"/>
    </location>
</feature>
<keyword evidence="12 13" id="KW-0472">Membrane</keyword>
<keyword evidence="6" id="KW-0479">Metal-binding</keyword>
<keyword evidence="9 13" id="KW-1133">Transmembrane helix</keyword>
<feature type="binding site" description="M1 metal binding site" evidence="13">
    <location>
        <position position="154"/>
    </location>
    <ligand>
        <name>Zn(2+)</name>
        <dbReference type="ChEBI" id="CHEBI:29105"/>
    </ligand>
</feature>
<evidence type="ECO:0000256" key="7">
    <source>
        <dbReference type="ARBA" id="ARBA00022833"/>
    </source>
</evidence>
<dbReference type="HAMAP" id="MF_00548">
    <property type="entry name" value="ZupT"/>
    <property type="match status" value="1"/>
</dbReference>
<dbReference type="InterPro" id="IPR003689">
    <property type="entry name" value="ZIP"/>
</dbReference>
<evidence type="ECO:0000256" key="10">
    <source>
        <dbReference type="ARBA" id="ARBA00023004"/>
    </source>
</evidence>
<feature type="binding site" description="M1 metal binding site" evidence="13">
    <location>
        <position position="183"/>
    </location>
    <ligand>
        <name>Zn(2+)</name>
        <dbReference type="ChEBI" id="CHEBI:29105"/>
    </ligand>
</feature>
<keyword evidence="11 13" id="KW-0406">Ion transport</keyword>
<keyword evidence="4 13" id="KW-1003">Cell membrane</keyword>
<evidence type="ECO:0000256" key="5">
    <source>
        <dbReference type="ARBA" id="ARBA00022692"/>
    </source>
</evidence>
<dbReference type="EMBL" id="JBEPNZ010000001">
    <property type="protein sequence ID" value="MET3944352.1"/>
    <property type="molecule type" value="Genomic_DNA"/>
</dbReference>
<keyword evidence="15" id="KW-1185">Reference proteome</keyword>
<proteinExistence type="inferred from homology"/>
<sequence>MLGEYTCLWAELARRQTRLPFMDMEALGFSAVAVAFGLSMFAGLATGVGGLLVALKRNPSDRFLAASLGFSAGVMVYISMVELLPQGSDTLTDDGMRGQLWGTVAFFAGIAVIALIDRFVPENINPHEDHSGANAMGNIGVVTGLAIAVHNFPEGFASFISALEDPTLGLPIAIAIAIHNIPEGVAVAVPLREATGSKWKAAGWATLSGLAEPLGALIGFLLLRPFLGPATLGVAYAAIAGIMVYVSLDKLLPTAMQTGKHHTAVYGLIAGMAVMAVSLLILPG</sequence>
<evidence type="ECO:0000313" key="15">
    <source>
        <dbReference type="Proteomes" id="UP001549139"/>
    </source>
</evidence>
<feature type="transmembrane region" description="Helical" evidence="13">
    <location>
        <begin position="100"/>
        <end position="120"/>
    </location>
</feature>
<evidence type="ECO:0000256" key="8">
    <source>
        <dbReference type="ARBA" id="ARBA00022906"/>
    </source>
</evidence>
<evidence type="ECO:0000256" key="6">
    <source>
        <dbReference type="ARBA" id="ARBA00022723"/>
    </source>
</evidence>
<dbReference type="Proteomes" id="UP001549139">
    <property type="component" value="Unassembled WGS sequence"/>
</dbReference>
<keyword evidence="5 13" id="KW-0812">Transmembrane</keyword>
<comment type="catalytic activity">
    <reaction evidence="13">
        <text>Zn(2+)(in) = Zn(2+)(out)</text>
        <dbReference type="Rhea" id="RHEA:29351"/>
        <dbReference type="ChEBI" id="CHEBI:29105"/>
    </reaction>
</comment>
<protein>
    <recommendedName>
        <fullName evidence="13">Zinc transporter ZupT</fullName>
    </recommendedName>
</protein>
<feature type="transmembrane region" description="Helical" evidence="13">
    <location>
        <begin position="27"/>
        <end position="55"/>
    </location>
</feature>
<keyword evidence="7 13" id="KW-0862">Zinc</keyword>
<name>A0ABV2NXV8_9CORY</name>
<feature type="binding site" description="M2 metal binding site" evidence="13">
    <location>
        <position position="183"/>
    </location>
    <ligand>
        <name>Fe(2+)</name>
        <dbReference type="ChEBI" id="CHEBI:29033"/>
    </ligand>
</feature>
<comment type="similarity">
    <text evidence="2 13">Belongs to the ZIP transporter (TC 2.A.5) family. ZupT subfamily.</text>
</comment>
<evidence type="ECO:0000313" key="14">
    <source>
        <dbReference type="EMBL" id="MET3944352.1"/>
    </source>
</evidence>
<reference evidence="14 15" key="1">
    <citation type="submission" date="2024-06" db="EMBL/GenBank/DDBJ databases">
        <title>Sequencing the genomes of 1000 actinobacteria strains.</title>
        <authorList>
            <person name="Klenk H.-P."/>
        </authorList>
    </citation>
    <scope>NUCLEOTIDE SEQUENCE [LARGE SCALE GENOMIC DNA]</scope>
    <source>
        <strain evidence="14 15">DSM 44265</strain>
    </source>
</reference>
<comment type="caution">
    <text evidence="14">The sequence shown here is derived from an EMBL/GenBank/DDBJ whole genome shotgun (WGS) entry which is preliminary data.</text>
</comment>
<evidence type="ECO:0000256" key="2">
    <source>
        <dbReference type="ARBA" id="ARBA00009703"/>
    </source>
</evidence>
<feature type="binding site" description="M2 metal binding site" evidence="13">
    <location>
        <position position="151"/>
    </location>
    <ligand>
        <name>Fe(2+)</name>
        <dbReference type="ChEBI" id="CHEBI:29033"/>
    </ligand>
</feature>
<feature type="binding site" description="M1 metal binding site" evidence="13">
    <location>
        <position position="179"/>
    </location>
    <ligand>
        <name>Zn(2+)</name>
        <dbReference type="ChEBI" id="CHEBI:29105"/>
    </ligand>
</feature>
<dbReference type="PANTHER" id="PTHR11040:SF205">
    <property type="entry name" value="ZINC TRANSPORTER ZUPT"/>
    <property type="match status" value="1"/>
</dbReference>
<comment type="subcellular location">
    <subcellularLocation>
        <location evidence="1 13">Cell membrane</location>
        <topology evidence="1 13">Multi-pass membrane protein</topology>
    </subcellularLocation>
</comment>
<evidence type="ECO:0000256" key="13">
    <source>
        <dbReference type="HAMAP-Rule" id="MF_00548"/>
    </source>
</evidence>